<evidence type="ECO:0000313" key="4">
    <source>
        <dbReference type="Proteomes" id="UP000241587"/>
    </source>
</evidence>
<dbReference type="AlphaFoldDB" id="A0A2T4GF39"/>
<dbReference type="GO" id="GO:0008237">
    <property type="term" value="F:metallopeptidase activity"/>
    <property type="evidence" value="ECO:0007669"/>
    <property type="project" value="InterPro"/>
</dbReference>
<dbReference type="GO" id="GO:0006508">
    <property type="term" value="P:proteolysis"/>
    <property type="evidence" value="ECO:0007669"/>
    <property type="project" value="InterPro"/>
</dbReference>
<evidence type="ECO:0000259" key="1">
    <source>
        <dbReference type="SMART" id="SM00235"/>
    </source>
</evidence>
<dbReference type="InterPro" id="IPR006026">
    <property type="entry name" value="Peptidase_Metallo"/>
</dbReference>
<dbReference type="SMART" id="SM00235">
    <property type="entry name" value="ZnMc"/>
    <property type="match status" value="1"/>
</dbReference>
<protein>
    <recommendedName>
        <fullName evidence="1">Peptidase metallopeptidase domain-containing protein</fullName>
    </recommendedName>
</protein>
<proteinExistence type="predicted"/>
<evidence type="ECO:0000313" key="3">
    <source>
        <dbReference type="EMBL" id="QPC58055.1"/>
    </source>
</evidence>
<organism evidence="2 4">
    <name type="scientific">Fusarium culmorum</name>
    <dbReference type="NCBI Taxonomy" id="5516"/>
    <lineage>
        <taxon>Eukaryota</taxon>
        <taxon>Fungi</taxon>
        <taxon>Dikarya</taxon>
        <taxon>Ascomycota</taxon>
        <taxon>Pezizomycotina</taxon>
        <taxon>Sordariomycetes</taxon>
        <taxon>Hypocreomycetidae</taxon>
        <taxon>Hypocreales</taxon>
        <taxon>Nectriaceae</taxon>
        <taxon>Fusarium</taxon>
    </lineage>
</organism>
<dbReference type="OrthoDB" id="406838at2759"/>
<dbReference type="Proteomes" id="UP000241587">
    <property type="component" value="Unassembled WGS sequence"/>
</dbReference>
<keyword evidence="4" id="KW-1185">Reference proteome</keyword>
<dbReference type="EMBL" id="PVEM01000023">
    <property type="protein sequence ID" value="PTD02198.1"/>
    <property type="molecule type" value="Genomic_DNA"/>
</dbReference>
<dbReference type="EMBL" id="CP064747">
    <property type="protein sequence ID" value="QPC58055.1"/>
    <property type="molecule type" value="Genomic_DNA"/>
</dbReference>
<gene>
    <name evidence="2" type="ORF">FCULG_00012244</name>
    <name evidence="3" type="ORF">HYE67_000286</name>
</gene>
<feature type="domain" description="Peptidase metallopeptidase" evidence="1">
    <location>
        <begin position="81"/>
        <end position="252"/>
    </location>
</feature>
<dbReference type="Proteomes" id="UP000663297">
    <property type="component" value="Chromosome 1"/>
</dbReference>
<accession>A0A2T4GF39</accession>
<dbReference type="InterPro" id="IPR024079">
    <property type="entry name" value="MetalloPept_cat_dom_sf"/>
</dbReference>
<dbReference type="GO" id="GO:0008270">
    <property type="term" value="F:zinc ion binding"/>
    <property type="evidence" value="ECO:0007669"/>
    <property type="project" value="InterPro"/>
</dbReference>
<dbReference type="SUPFAM" id="SSF55486">
    <property type="entry name" value="Metalloproteases ('zincins'), catalytic domain"/>
    <property type="match status" value="1"/>
</dbReference>
<evidence type="ECO:0000313" key="2">
    <source>
        <dbReference type="EMBL" id="PTD02198.1"/>
    </source>
</evidence>
<sequence>MSSQGPSTKEILLDAVEQAAGPKNLQTIEPTDVSDVDGDAKGPAITEAPVCITQLPIPPVFQEAMDRKDGLYDIVVGMHDHIPRWVPGSVVKWAAWRQGFASQEDADYAAQQLAIAAQAWNDAQVGVTFEWVPLAKDASFVLTHGGASGNTLARAFFPGSEDLNYVFVFSYAFNKTWKPHMWNVFAHELGHVLGLRHEFAIGDEQGKMTASKEGPSAIRIDAPDPMSVMNYRNEPPMIQQSDIDSTRRFYSMTEDENGESPKIGMTKILDYTPR</sequence>
<dbReference type="Pfam" id="PF13688">
    <property type="entry name" value="Reprolysin_5"/>
    <property type="match status" value="1"/>
</dbReference>
<reference evidence="3" key="2">
    <citation type="submission" date="2020-11" db="EMBL/GenBank/DDBJ databases">
        <title>The chromosome-scale genome resource for two endophytic Fusarium species: F. culmorum and F. pseudograminearum.</title>
        <authorList>
            <person name="Yuan Z."/>
        </authorList>
    </citation>
    <scope>NUCLEOTIDE SEQUENCE</scope>
    <source>
        <strain evidence="3">Class2-1B</strain>
    </source>
</reference>
<reference evidence="2 4" key="1">
    <citation type="submission" date="2018-02" db="EMBL/GenBank/DDBJ databases">
        <title>Fusarium culmorum secondary metabolites in fungal-bacterial-plant interactions.</title>
        <authorList>
            <person name="Schmidt R."/>
        </authorList>
    </citation>
    <scope>NUCLEOTIDE SEQUENCE [LARGE SCALE GENOMIC DNA]</scope>
    <source>
        <strain evidence="2 4">PV</strain>
    </source>
</reference>
<dbReference type="Gene3D" id="3.40.390.10">
    <property type="entry name" value="Collagenase (Catalytic Domain)"/>
    <property type="match status" value="1"/>
</dbReference>
<dbReference type="OMA" id="VIKWTAW"/>
<name>A0A2T4GF39_FUSCU</name>